<dbReference type="EMBL" id="CP003359">
    <property type="protein sequence ID" value="AGB41515.1"/>
    <property type="molecule type" value="Genomic_DNA"/>
</dbReference>
<evidence type="ECO:0000259" key="6">
    <source>
        <dbReference type="Pfam" id="PF25989"/>
    </source>
</evidence>
<evidence type="ECO:0000313" key="7">
    <source>
        <dbReference type="EMBL" id="AGB41515.1"/>
    </source>
</evidence>
<proteinExistence type="inferred from homology"/>
<dbReference type="SUPFAM" id="SSF111369">
    <property type="entry name" value="HlyD-like secretion proteins"/>
    <property type="match status" value="2"/>
</dbReference>
<dbReference type="GO" id="GO:1990281">
    <property type="term" value="C:efflux pump complex"/>
    <property type="evidence" value="ECO:0007669"/>
    <property type="project" value="TreeGrafter"/>
</dbReference>
<dbReference type="InterPro" id="IPR006143">
    <property type="entry name" value="RND_pump_MFP"/>
</dbReference>
<dbReference type="InterPro" id="IPR058792">
    <property type="entry name" value="Beta-barrel_RND_2"/>
</dbReference>
<dbReference type="PROSITE" id="PS51257">
    <property type="entry name" value="PROKAR_LIPOPROTEIN"/>
    <property type="match status" value="1"/>
</dbReference>
<keyword evidence="3" id="KW-0812">Transmembrane</keyword>
<comment type="similarity">
    <text evidence="1">Belongs to the membrane fusion protein (MFP) (TC 8.A.1) family.</text>
</comment>
<evidence type="ECO:0000256" key="1">
    <source>
        <dbReference type="ARBA" id="ARBA00009477"/>
    </source>
</evidence>
<feature type="coiled-coil region" evidence="2">
    <location>
        <begin position="105"/>
        <end position="165"/>
    </location>
</feature>
<dbReference type="HOGENOM" id="CLU_018816_14_4_9"/>
<sequence length="421" mass="46246">MISQQKQLVIIIVILGLIIGGIIGCSQNQAQPTTKSQPPKQEQVTPVEVTLANVGKVIKSITVTGQAKPLKKVQITPQLQAKVENVLVEVGDKVKTGSKLLQLNQENFKIQVEQAKARLDVAQANLNKLLAGTREEKIAQLKAQLKQTKVNYKQAKSNYERHKKLFEKEIISQQQLEASKSRYISAKSSYQSTKESLEMAKEGATKEQIAVLKAQINQAKKGMEAAQLRLDKAIVTAPISGTVAKVEIEEGEIATPKPLISLVNLNQVIIETYISEQNITKLNLGQQVAINISALDKNFTGKIMTISPVIDPVKKKYLVKIKINNPGPIKAGMYAKVKIQTDQSLSRIVIPQQAVMIEDNNRYVYLVKGNRVVKEIVKTGLTAQGKVAILNGINLGEKVITNGLDQVTSGDRVRVINRGDE</sequence>
<evidence type="ECO:0000259" key="5">
    <source>
        <dbReference type="Pfam" id="PF25954"/>
    </source>
</evidence>
<dbReference type="Pfam" id="PF25954">
    <property type="entry name" value="Beta-barrel_RND_2"/>
    <property type="match status" value="1"/>
</dbReference>
<dbReference type="InterPro" id="IPR059052">
    <property type="entry name" value="HH_YbhG-like"/>
</dbReference>
<dbReference type="GO" id="GO:0015562">
    <property type="term" value="F:efflux transmembrane transporter activity"/>
    <property type="evidence" value="ECO:0007669"/>
    <property type="project" value="TreeGrafter"/>
</dbReference>
<protein>
    <submittedName>
        <fullName evidence="7">RND family efflux transporter, MFP subunit</fullName>
    </submittedName>
</protein>
<dbReference type="KEGG" id="hhl:Halha_1577"/>
<gene>
    <name evidence="7" type="ordered locus">Halha_1577</name>
</gene>
<feature type="transmembrane region" description="Helical" evidence="3">
    <location>
        <begin position="7"/>
        <end position="24"/>
    </location>
</feature>
<dbReference type="Gene3D" id="2.40.30.170">
    <property type="match status" value="1"/>
</dbReference>
<dbReference type="Pfam" id="PF25989">
    <property type="entry name" value="YknX_C"/>
    <property type="match status" value="1"/>
</dbReference>
<feature type="domain" description="YknX-like C-terminal permuted SH3-like" evidence="6">
    <location>
        <begin position="348"/>
        <end position="415"/>
    </location>
</feature>
<dbReference type="Proteomes" id="UP000010880">
    <property type="component" value="Chromosome"/>
</dbReference>
<keyword evidence="8" id="KW-1185">Reference proteome</keyword>
<feature type="domain" description="CusB-like beta-barrel" evidence="5">
    <location>
        <begin position="270"/>
        <end position="342"/>
    </location>
</feature>
<dbReference type="AlphaFoldDB" id="L0KAE5"/>
<keyword evidence="3" id="KW-1133">Transmembrane helix</keyword>
<dbReference type="STRING" id="748449.Halha_1577"/>
<name>L0KAE5_HALHC</name>
<dbReference type="OrthoDB" id="9810430at2"/>
<dbReference type="eggNOG" id="COG0845">
    <property type="taxonomic scope" value="Bacteria"/>
</dbReference>
<dbReference type="RefSeq" id="WP_015327233.1">
    <property type="nucleotide sequence ID" value="NC_019978.1"/>
</dbReference>
<dbReference type="Gene3D" id="1.10.287.470">
    <property type="entry name" value="Helix hairpin bin"/>
    <property type="match status" value="3"/>
</dbReference>
<dbReference type="Gene3D" id="2.40.420.20">
    <property type="match status" value="1"/>
</dbReference>
<dbReference type="NCBIfam" id="TIGR01730">
    <property type="entry name" value="RND_mfp"/>
    <property type="match status" value="1"/>
</dbReference>
<evidence type="ECO:0000259" key="4">
    <source>
        <dbReference type="Pfam" id="PF25881"/>
    </source>
</evidence>
<dbReference type="Gene3D" id="2.40.50.100">
    <property type="match status" value="2"/>
</dbReference>
<organism evidence="7 8">
    <name type="scientific">Halobacteroides halobius (strain ATCC 35273 / DSM 5150 / MD-1)</name>
    <dbReference type="NCBI Taxonomy" id="748449"/>
    <lineage>
        <taxon>Bacteria</taxon>
        <taxon>Bacillati</taxon>
        <taxon>Bacillota</taxon>
        <taxon>Clostridia</taxon>
        <taxon>Halanaerobiales</taxon>
        <taxon>Halobacteroidaceae</taxon>
        <taxon>Halobacteroides</taxon>
    </lineage>
</organism>
<evidence type="ECO:0000313" key="8">
    <source>
        <dbReference type="Proteomes" id="UP000010880"/>
    </source>
</evidence>
<dbReference type="PANTHER" id="PTHR30469">
    <property type="entry name" value="MULTIDRUG RESISTANCE PROTEIN MDTA"/>
    <property type="match status" value="1"/>
</dbReference>
<dbReference type="InterPro" id="IPR058637">
    <property type="entry name" value="YknX-like_C"/>
</dbReference>
<dbReference type="Pfam" id="PF25881">
    <property type="entry name" value="HH_YBHG"/>
    <property type="match status" value="1"/>
</dbReference>
<evidence type="ECO:0000256" key="2">
    <source>
        <dbReference type="SAM" id="Coils"/>
    </source>
</evidence>
<accession>L0KAE5</accession>
<evidence type="ECO:0000256" key="3">
    <source>
        <dbReference type="SAM" id="Phobius"/>
    </source>
</evidence>
<keyword evidence="2" id="KW-0175">Coiled coil</keyword>
<keyword evidence="3" id="KW-0472">Membrane</keyword>
<feature type="domain" description="YbhG-like alpha-helical hairpin" evidence="4">
    <location>
        <begin position="104"/>
        <end position="231"/>
    </location>
</feature>
<reference evidence="8" key="1">
    <citation type="submission" date="2012-02" db="EMBL/GenBank/DDBJ databases">
        <title>The complete genome of Halobacteroides halobius DSM 5150.</title>
        <authorList>
            <person name="Lucas S."/>
            <person name="Copeland A."/>
            <person name="Lapidus A."/>
            <person name="Glavina del Rio T."/>
            <person name="Dalin E."/>
            <person name="Tice H."/>
            <person name="Bruce D."/>
            <person name="Goodwin L."/>
            <person name="Pitluck S."/>
            <person name="Peters L."/>
            <person name="Mikhailova N."/>
            <person name="Gu W."/>
            <person name="Kyrpides N."/>
            <person name="Mavromatis K."/>
            <person name="Ivanova N."/>
            <person name="Brettin T."/>
            <person name="Detter J.C."/>
            <person name="Han C."/>
            <person name="Larimer F."/>
            <person name="Land M."/>
            <person name="Hauser L."/>
            <person name="Markowitz V."/>
            <person name="Cheng J.-F."/>
            <person name="Hugenholtz P."/>
            <person name="Woyke T."/>
            <person name="Wu D."/>
            <person name="Tindall B."/>
            <person name="Pomrenke H."/>
            <person name="Brambilla E."/>
            <person name="Klenk H.-P."/>
            <person name="Eisen J.A."/>
        </authorList>
    </citation>
    <scope>NUCLEOTIDE SEQUENCE [LARGE SCALE GENOMIC DNA]</scope>
    <source>
        <strain evidence="8">ATCC 35273 / DSM 5150 / MD-1</strain>
    </source>
</reference>